<accession>A0AAD6B379</accession>
<feature type="non-terminal residue" evidence="2">
    <location>
        <position position="1"/>
    </location>
</feature>
<protein>
    <submittedName>
        <fullName evidence="2">Uncharacterized protein</fullName>
    </submittedName>
</protein>
<reference evidence="2" key="1">
    <citation type="submission" date="2022-11" db="EMBL/GenBank/DDBJ databases">
        <title>Chromosome-level genome of Pogonophryne albipinna.</title>
        <authorList>
            <person name="Jo E."/>
        </authorList>
    </citation>
    <scope>NUCLEOTIDE SEQUENCE</scope>
    <source>
        <strain evidence="2">SGF0006</strain>
        <tissue evidence="2">Muscle</tissue>
    </source>
</reference>
<sequence length="227" mass="25373">VLAVDQGEEKRVEMIEDREDGDGFPTSLLTGEYNEEESTRSFQEALRQWRGDEAAETTTEEAMWTPIRPDSGDEMSSDSLGLDPHEEESSDEEVQMHRRLTRGRTREGKEGNPAMSHSEDPFVPEDPHRGKDLQTDEQEQLSEASVVNHNHSAGPGSERLCDPDGFPPQGLDMNSGHSDTQEHTHCDPPHTSQMTRHYSEQTGSTGHGPSSPYTEADLVSRMMKNKL</sequence>
<comment type="caution">
    <text evidence="2">The sequence shown here is derived from an EMBL/GenBank/DDBJ whole genome shotgun (WGS) entry which is preliminary data.</text>
</comment>
<feature type="region of interest" description="Disordered" evidence="1">
    <location>
        <begin position="1"/>
        <end position="227"/>
    </location>
</feature>
<feature type="non-terminal residue" evidence="2">
    <location>
        <position position="227"/>
    </location>
</feature>
<organism evidence="2 3">
    <name type="scientific">Pogonophryne albipinna</name>
    <dbReference type="NCBI Taxonomy" id="1090488"/>
    <lineage>
        <taxon>Eukaryota</taxon>
        <taxon>Metazoa</taxon>
        <taxon>Chordata</taxon>
        <taxon>Craniata</taxon>
        <taxon>Vertebrata</taxon>
        <taxon>Euteleostomi</taxon>
        <taxon>Actinopterygii</taxon>
        <taxon>Neopterygii</taxon>
        <taxon>Teleostei</taxon>
        <taxon>Neoteleostei</taxon>
        <taxon>Acanthomorphata</taxon>
        <taxon>Eupercaria</taxon>
        <taxon>Perciformes</taxon>
        <taxon>Notothenioidei</taxon>
        <taxon>Pogonophryne</taxon>
    </lineage>
</organism>
<feature type="compositionally biased region" description="Polar residues" evidence="1">
    <location>
        <begin position="190"/>
        <end position="213"/>
    </location>
</feature>
<evidence type="ECO:0000256" key="1">
    <source>
        <dbReference type="SAM" id="MobiDB-lite"/>
    </source>
</evidence>
<dbReference type="Proteomes" id="UP001219934">
    <property type="component" value="Unassembled WGS sequence"/>
</dbReference>
<dbReference type="EMBL" id="JAPTMU010000011">
    <property type="protein sequence ID" value="KAJ4935723.1"/>
    <property type="molecule type" value="Genomic_DNA"/>
</dbReference>
<evidence type="ECO:0000313" key="3">
    <source>
        <dbReference type="Proteomes" id="UP001219934"/>
    </source>
</evidence>
<proteinExistence type="predicted"/>
<keyword evidence="3" id="KW-1185">Reference proteome</keyword>
<feature type="compositionally biased region" description="Polar residues" evidence="1">
    <location>
        <begin position="141"/>
        <end position="151"/>
    </location>
</feature>
<name>A0AAD6B379_9TELE</name>
<feature type="compositionally biased region" description="Basic and acidic residues" evidence="1">
    <location>
        <begin position="179"/>
        <end position="188"/>
    </location>
</feature>
<feature type="compositionally biased region" description="Basic and acidic residues" evidence="1">
    <location>
        <begin position="117"/>
        <end position="134"/>
    </location>
</feature>
<gene>
    <name evidence="2" type="ORF">JOQ06_017251</name>
</gene>
<evidence type="ECO:0000313" key="2">
    <source>
        <dbReference type="EMBL" id="KAJ4935723.1"/>
    </source>
</evidence>
<dbReference type="AlphaFoldDB" id="A0AAD6B379"/>